<evidence type="ECO:0000256" key="1">
    <source>
        <dbReference type="SAM" id="SignalP"/>
    </source>
</evidence>
<keyword evidence="1" id="KW-0732">Signal</keyword>
<name>A0AA39Y974_9PEZI</name>
<evidence type="ECO:0000313" key="2">
    <source>
        <dbReference type="EMBL" id="KAK0648376.1"/>
    </source>
</evidence>
<feature type="chain" id="PRO_5041206579" evidence="1">
    <location>
        <begin position="24"/>
        <end position="400"/>
    </location>
</feature>
<dbReference type="Proteomes" id="UP001174936">
    <property type="component" value="Unassembled WGS sequence"/>
</dbReference>
<evidence type="ECO:0000313" key="3">
    <source>
        <dbReference type="Proteomes" id="UP001174936"/>
    </source>
</evidence>
<accession>A0AA39Y974</accession>
<sequence length="400" mass="44753">MLVLAFGAAHVLFFAALWSTATGYKASSVVGFVMSDRSWIVKTSSELRMCWELDSRRLGDLGLTDDIVLGPQFGSVFNGFDSMGRGMWDMYHTQPNRKSEHGQFDDLYSYARSKNTLKTFLNQWNASMQHIPFDNGMSIVSWDERVPYDSNNRIYGFHDIEHSNTWARGSGLPASINGWQFLDRKTAEWAKDLILINHPDSYGKATQEPYLRTTFHLDNDTVSSNEEGIPYTSVIWIGDKHMTLRASFLELGANCSKSWFPSDLGECLCYKGKPLTEDFRGSQEKFCTGGETYMWGFSSSLATTGLILEAAWSAICFGLWIGSSQNSKAIQSGRSTTGDVRNMVDLSEAIKIDLGQTTGWEKDGQLLKALSKCPPVGLEIKKRQGDDSLGTLTRSLRYEA</sequence>
<gene>
    <name evidence="2" type="ORF">B0T16DRAFT_388619</name>
</gene>
<proteinExistence type="predicted"/>
<protein>
    <submittedName>
        <fullName evidence="2">Uncharacterized protein</fullName>
    </submittedName>
</protein>
<dbReference type="EMBL" id="JAULSV010000003">
    <property type="protein sequence ID" value="KAK0648376.1"/>
    <property type="molecule type" value="Genomic_DNA"/>
</dbReference>
<dbReference type="AlphaFoldDB" id="A0AA39Y974"/>
<keyword evidence="3" id="KW-1185">Reference proteome</keyword>
<organism evidence="2 3">
    <name type="scientific">Cercophora newfieldiana</name>
    <dbReference type="NCBI Taxonomy" id="92897"/>
    <lineage>
        <taxon>Eukaryota</taxon>
        <taxon>Fungi</taxon>
        <taxon>Dikarya</taxon>
        <taxon>Ascomycota</taxon>
        <taxon>Pezizomycotina</taxon>
        <taxon>Sordariomycetes</taxon>
        <taxon>Sordariomycetidae</taxon>
        <taxon>Sordariales</taxon>
        <taxon>Lasiosphaeriaceae</taxon>
        <taxon>Cercophora</taxon>
    </lineage>
</organism>
<comment type="caution">
    <text evidence="2">The sequence shown here is derived from an EMBL/GenBank/DDBJ whole genome shotgun (WGS) entry which is preliminary data.</text>
</comment>
<reference evidence="2" key="1">
    <citation type="submission" date="2023-06" db="EMBL/GenBank/DDBJ databases">
        <title>Genome-scale phylogeny and comparative genomics of the fungal order Sordariales.</title>
        <authorList>
            <consortium name="Lawrence Berkeley National Laboratory"/>
            <person name="Hensen N."/>
            <person name="Bonometti L."/>
            <person name="Westerberg I."/>
            <person name="Brannstrom I.O."/>
            <person name="Guillou S."/>
            <person name="Cros-Aarteil S."/>
            <person name="Calhoun S."/>
            <person name="Haridas S."/>
            <person name="Kuo A."/>
            <person name="Mondo S."/>
            <person name="Pangilinan J."/>
            <person name="Riley R."/>
            <person name="Labutti K."/>
            <person name="Andreopoulos B."/>
            <person name="Lipzen A."/>
            <person name="Chen C."/>
            <person name="Yanf M."/>
            <person name="Daum C."/>
            <person name="Ng V."/>
            <person name="Clum A."/>
            <person name="Steindorff A."/>
            <person name="Ohm R."/>
            <person name="Martin F."/>
            <person name="Silar P."/>
            <person name="Natvig D."/>
            <person name="Lalanne C."/>
            <person name="Gautier V."/>
            <person name="Ament-Velasquez S.L."/>
            <person name="Kruys A."/>
            <person name="Hutchinson M.I."/>
            <person name="Powell A.J."/>
            <person name="Barry K."/>
            <person name="Miller A.N."/>
            <person name="Grigoriev I.V."/>
            <person name="Debuchy R."/>
            <person name="Gladieux P."/>
            <person name="Thoren M.H."/>
            <person name="Johannesson H."/>
        </authorList>
    </citation>
    <scope>NUCLEOTIDE SEQUENCE</scope>
    <source>
        <strain evidence="2">SMH2532-1</strain>
    </source>
</reference>
<feature type="signal peptide" evidence="1">
    <location>
        <begin position="1"/>
        <end position="23"/>
    </location>
</feature>